<dbReference type="Proteomes" id="UP000252139">
    <property type="component" value="Unassembled WGS sequence"/>
</dbReference>
<dbReference type="InterPro" id="IPR020472">
    <property type="entry name" value="WD40_PAC1"/>
</dbReference>
<comment type="subunit">
    <text evidence="11">Self-associates. Interacts with NDL1 and dynein.</text>
</comment>
<dbReference type="CDD" id="cd00200">
    <property type="entry name" value="WD40"/>
    <property type="match status" value="1"/>
</dbReference>
<keyword evidence="4 11" id="KW-0132">Cell division</keyword>
<dbReference type="FunFam" id="2.130.10.10:FF:000342">
    <property type="entry name" value="Nuclear distribution protein PAC1"/>
    <property type="match status" value="1"/>
</dbReference>
<dbReference type="GO" id="GO:0070840">
    <property type="term" value="F:dynein complex binding"/>
    <property type="evidence" value="ECO:0007669"/>
    <property type="project" value="UniProtKB-UniRule"/>
</dbReference>
<dbReference type="PROSITE" id="PS00678">
    <property type="entry name" value="WD_REPEATS_1"/>
    <property type="match status" value="5"/>
</dbReference>
<dbReference type="InterPro" id="IPR037190">
    <property type="entry name" value="LIS1_N"/>
</dbReference>
<reference evidence="14 15" key="1">
    <citation type="journal article" date="2018" name="G3 (Bethesda)">
        <title>Phylogenetic and Phylogenomic Definition of Rhizopus Species.</title>
        <authorList>
            <person name="Gryganskyi A.P."/>
            <person name="Golan J."/>
            <person name="Dolatabadi S."/>
            <person name="Mondo S."/>
            <person name="Robb S."/>
            <person name="Idnurm A."/>
            <person name="Muszewska A."/>
            <person name="Steczkiewicz K."/>
            <person name="Masonjones S."/>
            <person name="Liao H.L."/>
            <person name="Gajdeczka M.T."/>
            <person name="Anike F."/>
            <person name="Vuek A."/>
            <person name="Anishchenko I.M."/>
            <person name="Voigt K."/>
            <person name="de Hoog G.S."/>
            <person name="Smith M.E."/>
            <person name="Heitman J."/>
            <person name="Vilgalys R."/>
            <person name="Stajich J.E."/>
        </authorList>
    </citation>
    <scope>NUCLEOTIDE SEQUENCE [LARGE SCALE GENOMIC DNA]</scope>
    <source>
        <strain evidence="14 15">CBS 357.93</strain>
    </source>
</reference>
<keyword evidence="9 11" id="KW-0206">Cytoskeleton</keyword>
<dbReference type="InterPro" id="IPR056795">
    <property type="entry name" value="PAC1-like_LisH-like_dom"/>
</dbReference>
<keyword evidence="6" id="KW-0677">Repeat</keyword>
<keyword evidence="7 11" id="KW-0498">Mitosis</keyword>
<gene>
    <name evidence="14" type="primary">PAC1_3</name>
    <name evidence="11" type="synonym">LIS1</name>
    <name evidence="11" type="synonym">PAC1</name>
    <name evidence="14" type="ORF">CU097_015915</name>
</gene>
<feature type="repeat" description="WD" evidence="12">
    <location>
        <begin position="315"/>
        <end position="340"/>
    </location>
</feature>
<dbReference type="FunFam" id="1.20.960.30:FF:000002">
    <property type="entry name" value="Platelet-activating factor acetylhydrolase ib"/>
    <property type="match status" value="1"/>
</dbReference>
<dbReference type="GO" id="GO:0007154">
    <property type="term" value="P:cell communication"/>
    <property type="evidence" value="ECO:0007669"/>
    <property type="project" value="UniProtKB-ARBA"/>
</dbReference>
<dbReference type="InterPro" id="IPR015943">
    <property type="entry name" value="WD40/YVTN_repeat-like_dom_sf"/>
</dbReference>
<dbReference type="SMART" id="SM00320">
    <property type="entry name" value="WD40"/>
    <property type="match status" value="7"/>
</dbReference>
<dbReference type="SUPFAM" id="SSF50978">
    <property type="entry name" value="WD40 repeat-like"/>
    <property type="match status" value="1"/>
</dbReference>
<keyword evidence="5 11" id="KW-0493">Microtubule</keyword>
<keyword evidence="15" id="KW-1185">Reference proteome</keyword>
<dbReference type="InterPro" id="IPR036322">
    <property type="entry name" value="WD40_repeat_dom_sf"/>
</dbReference>
<evidence type="ECO:0000256" key="4">
    <source>
        <dbReference type="ARBA" id="ARBA00022618"/>
    </source>
</evidence>
<comment type="function">
    <text evidence="11">Positively regulates the activity of the minus-end directed microtubule motor protein dynein. May enhance dynein-mediated microtubule sliding by targeting dynein to the microtubule plus end. Required for nuclear migration during vegetative growth as well as development. Required for retrograde early endosome (EE) transport from the hyphal tip. Required for localization of dynein to the mitotic spindle poles. Recruits additional proteins to the dynein complex at SPBs.</text>
</comment>
<evidence type="ECO:0000256" key="6">
    <source>
        <dbReference type="ARBA" id="ARBA00022737"/>
    </source>
</evidence>
<evidence type="ECO:0000256" key="1">
    <source>
        <dbReference type="ARBA" id="ARBA00022448"/>
    </source>
</evidence>
<keyword evidence="1 11" id="KW-0813">Transport</keyword>
<organism evidence="14 15">
    <name type="scientific">Rhizopus azygosporus</name>
    <name type="common">Rhizopus microsporus var. azygosporus</name>
    <dbReference type="NCBI Taxonomy" id="86630"/>
    <lineage>
        <taxon>Eukaryota</taxon>
        <taxon>Fungi</taxon>
        <taxon>Fungi incertae sedis</taxon>
        <taxon>Mucoromycota</taxon>
        <taxon>Mucoromycotina</taxon>
        <taxon>Mucoromycetes</taxon>
        <taxon>Mucorales</taxon>
        <taxon>Mucorineae</taxon>
        <taxon>Rhizopodaceae</taxon>
        <taxon>Rhizopus</taxon>
    </lineage>
</organism>
<comment type="caution">
    <text evidence="14">The sequence shown here is derived from an EMBL/GenBank/DDBJ whole genome shotgun (WGS) entry which is preliminary data.</text>
</comment>
<comment type="domain">
    <text evidence="11">Dimerization mediated by the LisH domain may be required to activate dynein.</text>
</comment>
<dbReference type="PROSITE" id="PS50294">
    <property type="entry name" value="WD_REPEATS_REGION"/>
    <property type="match status" value="6"/>
</dbReference>
<evidence type="ECO:0000256" key="9">
    <source>
        <dbReference type="ARBA" id="ARBA00023212"/>
    </source>
</evidence>
<accession>A0A367KI58</accession>
<feature type="repeat" description="WD" evidence="12">
    <location>
        <begin position="341"/>
        <end position="382"/>
    </location>
</feature>
<feature type="repeat" description="WD" evidence="12">
    <location>
        <begin position="234"/>
        <end position="275"/>
    </location>
</feature>
<evidence type="ECO:0000256" key="10">
    <source>
        <dbReference type="ARBA" id="ARBA00023306"/>
    </source>
</evidence>
<keyword evidence="8 11" id="KW-0175">Coiled coil</keyword>
<dbReference type="PRINTS" id="PR00320">
    <property type="entry name" value="GPROTEINBRPT"/>
</dbReference>
<dbReference type="InterPro" id="IPR006594">
    <property type="entry name" value="LisH"/>
</dbReference>
<dbReference type="EMBL" id="PJQL01000006">
    <property type="protein sequence ID" value="RCI01532.1"/>
    <property type="molecule type" value="Genomic_DNA"/>
</dbReference>
<dbReference type="PANTHER" id="PTHR19848:SF8">
    <property type="entry name" value="F-BOX AND WD REPEAT DOMAIN CONTAINING 7"/>
    <property type="match status" value="1"/>
</dbReference>
<evidence type="ECO:0000256" key="5">
    <source>
        <dbReference type="ARBA" id="ARBA00022701"/>
    </source>
</evidence>
<dbReference type="Gene3D" id="2.130.10.10">
    <property type="entry name" value="YVTN repeat-like/Quinoprotein amine dehydrogenase"/>
    <property type="match status" value="1"/>
</dbReference>
<dbReference type="GO" id="GO:0023052">
    <property type="term" value="P:signaling"/>
    <property type="evidence" value="ECO:0007669"/>
    <property type="project" value="UniProtKB-ARBA"/>
</dbReference>
<dbReference type="InterPro" id="IPR017252">
    <property type="entry name" value="Dynein_regulator_LIS1"/>
</dbReference>
<evidence type="ECO:0000313" key="15">
    <source>
        <dbReference type="Proteomes" id="UP000252139"/>
    </source>
</evidence>
<dbReference type="InterPro" id="IPR001680">
    <property type="entry name" value="WD40_rpt"/>
</dbReference>
<dbReference type="STRING" id="86630.A0A367KI58"/>
<feature type="repeat" description="WD" evidence="12">
    <location>
        <begin position="149"/>
        <end position="184"/>
    </location>
</feature>
<evidence type="ECO:0000313" key="14">
    <source>
        <dbReference type="EMBL" id="RCI01532.1"/>
    </source>
</evidence>
<dbReference type="GO" id="GO:0005875">
    <property type="term" value="C:microtubule associated complex"/>
    <property type="evidence" value="ECO:0007669"/>
    <property type="project" value="UniProtKB-UniRule"/>
</dbReference>
<proteinExistence type="inferred from homology"/>
<dbReference type="GO" id="GO:0051012">
    <property type="term" value="P:microtubule sliding"/>
    <property type="evidence" value="ECO:0007669"/>
    <property type="project" value="UniProtKB-UniRule"/>
</dbReference>
<dbReference type="Pfam" id="PF24951">
    <property type="entry name" value="LisH_PAC1"/>
    <property type="match status" value="1"/>
</dbReference>
<dbReference type="Gene3D" id="1.20.960.30">
    <property type="match status" value="1"/>
</dbReference>
<dbReference type="InterPro" id="IPR019775">
    <property type="entry name" value="WD40_repeat_CS"/>
</dbReference>
<evidence type="ECO:0000256" key="11">
    <source>
        <dbReference type="HAMAP-Rule" id="MF_03141"/>
    </source>
</evidence>
<dbReference type="GO" id="GO:0000922">
    <property type="term" value="C:spindle pole"/>
    <property type="evidence" value="ECO:0007669"/>
    <property type="project" value="UniProtKB-SubCell"/>
</dbReference>
<keyword evidence="3 12" id="KW-0853">WD repeat</keyword>
<dbReference type="GO" id="GO:0005874">
    <property type="term" value="C:microtubule"/>
    <property type="evidence" value="ECO:0007669"/>
    <property type="project" value="UniProtKB-KW"/>
</dbReference>
<evidence type="ECO:0000256" key="7">
    <source>
        <dbReference type="ARBA" id="ARBA00022776"/>
    </source>
</evidence>
<feature type="repeat" description="WD" evidence="12">
    <location>
        <begin position="383"/>
        <end position="417"/>
    </location>
</feature>
<dbReference type="GO" id="GO:0000132">
    <property type="term" value="P:establishment of mitotic spindle orientation"/>
    <property type="evidence" value="ECO:0007669"/>
    <property type="project" value="UniProtKB-UniRule"/>
</dbReference>
<evidence type="ECO:0000259" key="13">
    <source>
        <dbReference type="Pfam" id="PF24951"/>
    </source>
</evidence>
<dbReference type="GO" id="GO:0051301">
    <property type="term" value="P:cell division"/>
    <property type="evidence" value="ECO:0007669"/>
    <property type="project" value="UniProtKB-KW"/>
</dbReference>
<dbReference type="SMART" id="SM00667">
    <property type="entry name" value="LisH"/>
    <property type="match status" value="1"/>
</dbReference>
<feature type="domain" description="PAC1-like LisH-like dimerisation" evidence="13">
    <location>
        <begin position="9"/>
        <end position="42"/>
    </location>
</feature>
<evidence type="ECO:0000256" key="12">
    <source>
        <dbReference type="PROSITE-ProRule" id="PRU00221"/>
    </source>
</evidence>
<dbReference type="HAMAP" id="MF_03141">
    <property type="entry name" value="lis1"/>
    <property type="match status" value="1"/>
</dbReference>
<keyword evidence="10 11" id="KW-0131">Cell cycle</keyword>
<dbReference type="SUPFAM" id="SSF109925">
    <property type="entry name" value="Lissencephaly-1 protein (Lis-1, PAF-AH alpha) N-terminal domain"/>
    <property type="match status" value="1"/>
</dbReference>
<dbReference type="OrthoDB" id="10264588at2759"/>
<evidence type="ECO:0000256" key="8">
    <source>
        <dbReference type="ARBA" id="ARBA00023054"/>
    </source>
</evidence>
<comment type="subcellular location">
    <subcellularLocation>
        <location evidence="11">Cytoplasm</location>
        <location evidence="11">Cytoskeleton</location>
    </subcellularLocation>
    <subcellularLocation>
        <location evidence="11">Cytoplasm</location>
        <location evidence="11">Cytoskeleton</location>
        <location evidence="11">Spindle pole</location>
    </subcellularLocation>
    <text evidence="11">Localizes to the plus ends of microtubules at the hyphal tip and the mitotic spindle poles.</text>
</comment>
<dbReference type="Pfam" id="PF00400">
    <property type="entry name" value="WD40"/>
    <property type="match status" value="7"/>
</dbReference>
<dbReference type="PANTHER" id="PTHR19848">
    <property type="entry name" value="WD40 REPEAT PROTEIN"/>
    <property type="match status" value="1"/>
</dbReference>
<dbReference type="GO" id="GO:0005737">
    <property type="term" value="C:cytoplasm"/>
    <property type="evidence" value="ECO:0007669"/>
    <property type="project" value="UniProtKB-UniRule"/>
</dbReference>
<dbReference type="PIRSF" id="PIRSF037647">
    <property type="entry name" value="Dynein_regulator_Lis1"/>
    <property type="match status" value="1"/>
</dbReference>
<protein>
    <recommendedName>
        <fullName evidence="11">Nuclear distribution protein PAC1</fullName>
    </recommendedName>
    <alternativeName>
        <fullName evidence="11">Lissencephaly-1 homolog</fullName>
        <shortName evidence="11">LIS-1</shortName>
    </alternativeName>
    <alternativeName>
        <fullName evidence="11">nudF homolog</fullName>
    </alternativeName>
</protein>
<dbReference type="PROSITE" id="PS50896">
    <property type="entry name" value="LISH"/>
    <property type="match status" value="1"/>
</dbReference>
<dbReference type="PROSITE" id="PS50082">
    <property type="entry name" value="WD_REPEATS_2"/>
    <property type="match status" value="7"/>
</dbReference>
<name>A0A367KI58_RHIAZ</name>
<dbReference type="AlphaFoldDB" id="A0A367KI58"/>
<feature type="repeat" description="WD" evidence="12">
    <location>
        <begin position="107"/>
        <end position="148"/>
    </location>
</feature>
<evidence type="ECO:0000256" key="3">
    <source>
        <dbReference type="ARBA" id="ARBA00022574"/>
    </source>
</evidence>
<evidence type="ECO:0000256" key="2">
    <source>
        <dbReference type="ARBA" id="ARBA00022490"/>
    </source>
</evidence>
<comment type="similarity">
    <text evidence="11">Belongs to the WD repeat LIS1/nudF family.</text>
</comment>
<sequence>MTAHSILSERQKDELHKAILDYLSSSGFKEAFNAFKNETGDDFVPDPKQKYAGLLEKKWTSVIRLQKKIMELESKATQMQEELNNAPTRKPTSSVDWIPRGPERFCLAGHRSPLTRVSFHPIYQILASASEDATIKIWDYETGEYERTLKGHTKAVQDITFDAKGNHLISCSADLTIKVWDTNNDYKCVRTLYGHDHSISSVVMIPSSDIIATSSRDKTIKLWEMTSGYCVKTLVGHLDWVRRIFPSEDGRWLASCSNDQTARVWDIQKGESKMEFRGHEHVVECVIFLPVVAYPFIAEWLENSIKLNKEHAVPGQFILTGSRDKTIKLWDVSSGQLLSTLVGHDNWIRGLVVHPNGKYLISVSDDKTMKIWDLKTGRCVKTIEAHSHFVTCISYCTTSPLVATGSVDQTLKIWQCR</sequence>
<feature type="repeat" description="WD" evidence="12">
    <location>
        <begin position="192"/>
        <end position="233"/>
    </location>
</feature>
<keyword evidence="2 11" id="KW-0963">Cytoplasm</keyword>